<dbReference type="PRINTS" id="PR00723">
    <property type="entry name" value="SUBTILISIN"/>
</dbReference>
<evidence type="ECO:0000256" key="2">
    <source>
        <dbReference type="ARBA" id="ARBA00022670"/>
    </source>
</evidence>
<evidence type="ECO:0000256" key="5">
    <source>
        <dbReference type="PROSITE-ProRule" id="PRU01240"/>
    </source>
</evidence>
<dbReference type="Pfam" id="PF00082">
    <property type="entry name" value="Peptidase_S8"/>
    <property type="match status" value="2"/>
</dbReference>
<dbReference type="Proteomes" id="UP000239471">
    <property type="component" value="Unassembled WGS sequence"/>
</dbReference>
<dbReference type="RefSeq" id="WP_106060407.1">
    <property type="nucleotide sequence ID" value="NZ_PVXQ01000029.1"/>
</dbReference>
<feature type="active site" description="Charge relay system" evidence="5">
    <location>
        <position position="503"/>
    </location>
</feature>
<feature type="domain" description="Peptidase S8/S53" evidence="6">
    <location>
        <begin position="439"/>
        <end position="558"/>
    </location>
</feature>
<evidence type="ECO:0000259" key="6">
    <source>
        <dbReference type="Pfam" id="PF00082"/>
    </source>
</evidence>
<gene>
    <name evidence="7" type="ORF">CLVI_24720</name>
</gene>
<evidence type="ECO:0000256" key="3">
    <source>
        <dbReference type="ARBA" id="ARBA00022801"/>
    </source>
</evidence>
<keyword evidence="4 5" id="KW-0720">Serine protease</keyword>
<dbReference type="OrthoDB" id="2744137at2"/>
<reference evidence="7 8" key="1">
    <citation type="submission" date="2018-03" db="EMBL/GenBank/DDBJ databases">
        <title>Genome sequence of Clostridium vincentii DSM 10228.</title>
        <authorList>
            <person name="Poehlein A."/>
            <person name="Daniel R."/>
        </authorList>
    </citation>
    <scope>NUCLEOTIDE SEQUENCE [LARGE SCALE GENOMIC DNA]</scope>
    <source>
        <strain evidence="7 8">DSM 10228</strain>
    </source>
</reference>
<dbReference type="CDD" id="cd07478">
    <property type="entry name" value="Peptidases_S8_CspA-like"/>
    <property type="match status" value="1"/>
</dbReference>
<proteinExistence type="inferred from homology"/>
<dbReference type="PIRSF" id="PIRSF037894">
    <property type="entry name" value="Subtilisin_rel_CspABC"/>
    <property type="match status" value="1"/>
</dbReference>
<accession>A0A2T0BC79</accession>
<dbReference type="InterPro" id="IPR036852">
    <property type="entry name" value="Peptidase_S8/S53_dom_sf"/>
</dbReference>
<sequence length="570" mass="63022">MKRQPLVPEEIFTNINYYNYLVQYQGDIVEEVLKQPDFYVTIINDKYAIVTVRKEFEINAQEPYFSTIVYVKPAEMYSLQEISPIGASQAGFLQLELPLNLTGQGVNVAIVDTGIDYLSEEFINSNGETRIEAIWDQTINSNNIDKSVLYGTIYSKDQIQSAIEANREGRSPYEIVPSKDEIGHGTNMAGIIGATGKNPEIKGIASECDFVVIKLIEDFAYKDRFNVKIPVFNITTIFAALEFLNKYSLKNDKPMIIYFPLGSNLGSHKGNGILEQYIESICRRSGIALVNGTGNQRVMGEHTSGVISKKGQVGIIELDVSPEQKDLWLEIWVDSPNIMSLDIISPSGENSGAMSALINQAATYTFIFEATSMKVNYFIPEANTGDELIRVRFYNLQPGIWKLALTGNYILNGKYNAWIPQEGITIGGTSFSLADPYGTATNPSNSEYVITVAAYNQNNNNIVNYSGMAFLDEYLNNIDIAAGGVNALTVALNNKVAIVNGTSVSAAVVAGACAMLFQWGIVQENNPYMYSQTIKSYLARGTTKRTGDIYPNPQWGYGALDVLSMFQNMI</sequence>
<feature type="active site" description="Charge relay system" evidence="5">
    <location>
        <position position="184"/>
    </location>
</feature>
<dbReference type="GO" id="GO:0004252">
    <property type="term" value="F:serine-type endopeptidase activity"/>
    <property type="evidence" value="ECO:0007669"/>
    <property type="project" value="UniProtKB-UniRule"/>
</dbReference>
<evidence type="ECO:0000313" key="7">
    <source>
        <dbReference type="EMBL" id="PRR81445.1"/>
    </source>
</evidence>
<protein>
    <submittedName>
        <fullName evidence="7">Subtilase family protein</fullName>
    </submittedName>
</protein>
<dbReference type="Gene3D" id="3.40.50.200">
    <property type="entry name" value="Peptidase S8/S53 domain"/>
    <property type="match status" value="1"/>
</dbReference>
<comment type="caution">
    <text evidence="7">The sequence shown here is derived from an EMBL/GenBank/DDBJ whole genome shotgun (WGS) entry which is preliminary data.</text>
</comment>
<keyword evidence="2 5" id="KW-0645">Protease</keyword>
<keyword evidence="8" id="KW-1185">Reference proteome</keyword>
<dbReference type="InterPro" id="IPR015500">
    <property type="entry name" value="Peptidase_S8_subtilisin-rel"/>
</dbReference>
<dbReference type="GO" id="GO:0006508">
    <property type="term" value="P:proteolysis"/>
    <property type="evidence" value="ECO:0007669"/>
    <property type="project" value="UniProtKB-KW"/>
</dbReference>
<dbReference type="AlphaFoldDB" id="A0A2T0BC79"/>
<dbReference type="Gene3D" id="2.60.120.1290">
    <property type="match status" value="1"/>
</dbReference>
<evidence type="ECO:0000313" key="8">
    <source>
        <dbReference type="Proteomes" id="UP000239471"/>
    </source>
</evidence>
<dbReference type="PROSITE" id="PS51892">
    <property type="entry name" value="SUBTILASE"/>
    <property type="match status" value="1"/>
</dbReference>
<dbReference type="InterPro" id="IPR034045">
    <property type="entry name" value="Pep_S8_CspA-like"/>
</dbReference>
<evidence type="ECO:0000256" key="1">
    <source>
        <dbReference type="ARBA" id="ARBA00011073"/>
    </source>
</evidence>
<dbReference type="InterPro" id="IPR050131">
    <property type="entry name" value="Peptidase_S8_subtilisin-like"/>
</dbReference>
<feature type="domain" description="Peptidase S8/S53" evidence="6">
    <location>
        <begin position="103"/>
        <end position="215"/>
    </location>
</feature>
<feature type="active site" description="Charge relay system" evidence="5">
    <location>
        <position position="112"/>
    </location>
</feature>
<dbReference type="EMBL" id="PVXQ01000029">
    <property type="protein sequence ID" value="PRR81445.1"/>
    <property type="molecule type" value="Genomic_DNA"/>
</dbReference>
<comment type="similarity">
    <text evidence="1 5">Belongs to the peptidase S8 family.</text>
</comment>
<dbReference type="PANTHER" id="PTHR43806:SF11">
    <property type="entry name" value="CEREVISIN-RELATED"/>
    <property type="match status" value="1"/>
</dbReference>
<dbReference type="SUPFAM" id="SSF52743">
    <property type="entry name" value="Subtilisin-like"/>
    <property type="match status" value="1"/>
</dbReference>
<organism evidence="7 8">
    <name type="scientific">Clostridium vincentii</name>
    <dbReference type="NCBI Taxonomy" id="52704"/>
    <lineage>
        <taxon>Bacteria</taxon>
        <taxon>Bacillati</taxon>
        <taxon>Bacillota</taxon>
        <taxon>Clostridia</taxon>
        <taxon>Eubacteriales</taxon>
        <taxon>Clostridiaceae</taxon>
        <taxon>Clostridium</taxon>
    </lineage>
</organism>
<dbReference type="InterPro" id="IPR000209">
    <property type="entry name" value="Peptidase_S8/S53_dom"/>
</dbReference>
<dbReference type="InterPro" id="IPR017310">
    <property type="entry name" value="Pept_S8A_subtilisin_clostridia"/>
</dbReference>
<name>A0A2T0BC79_9CLOT</name>
<evidence type="ECO:0000256" key="4">
    <source>
        <dbReference type="ARBA" id="ARBA00022825"/>
    </source>
</evidence>
<dbReference type="PANTHER" id="PTHR43806">
    <property type="entry name" value="PEPTIDASE S8"/>
    <property type="match status" value="1"/>
</dbReference>
<keyword evidence="3 5" id="KW-0378">Hydrolase</keyword>